<dbReference type="AlphaFoldDB" id="A0A1X0NYX3"/>
<name>A0A1X0NYX3_9TRYP</name>
<dbReference type="GeneID" id="39984414"/>
<feature type="compositionally biased region" description="Low complexity" evidence="1">
    <location>
        <begin position="170"/>
        <end position="180"/>
    </location>
</feature>
<feature type="compositionally biased region" description="Basic and acidic residues" evidence="1">
    <location>
        <begin position="94"/>
        <end position="103"/>
    </location>
</feature>
<feature type="compositionally biased region" description="Polar residues" evidence="1">
    <location>
        <begin position="154"/>
        <end position="169"/>
    </location>
</feature>
<sequence>MLTPSTLNRKTSSAAVGMNAKTFEMSTSPSRSPSMTSRITTTTTTTQQQQKQEKQSTKTGTTTTIVEPDTTATPPVAQKSTSRLPAVPNMSSNDLREGSEGKEVPAPSTLKRKTSSAAVGVNVNGGNSDKEDLTSQASTNLFPLCAKPPGKPQESPSNSSFLRHNGQVTSASNKNKNSNKGPAQSSLALAMLSPAQDSVISLKISDRKLEKESGTIAVNKQDSSKNAENAVSPSVAASPKKNSSRRHRQNGRSRSSSSSTSNSSLSQCKTPREQTNGNEMFNLYYDNNDIMYGTEKLNEKVVSSPKNRLPLMTNITNGNSVQENSPVSVNKPSFDAFGFLDEVRSNSLRGSPSSIQNQEITSVENNEISVLEKYVREVQLDLSFSTFRRIGAILAASRTLRVINLKGCTIENEDLYGLAEIPTLRILCVSHMRQLTSLRPLVVRKNGVTANIEVIDAQCTSIGNDGIIGLGKMRSLECLDLSMTSITDVTPLAESDSLIELNLTATRVTTEGIAGLETMPKLKTLNISRTKVVSLQRISKSTSLENLKLYSCWVRDAGMRGVERMPQLRLLDVSTTKITDLSFLSVSKSLRSVTAQWLALRNCKDVVTERRSRRNDSAPIDFFDDVDDEDEDEDEEEDDYYEDDDYENDVGEQQHEKYKKKKRKNNNNNKGDGEGSVKRQRLLNRKNDNNPKGDQEAGFSGLANIPTLEYVDLSYTLIRSVRSLFKSKSIKTLILRRTRVDSEGIKGIQQLRSLQTLIITNISEPPSFDGVYPLTPSSGVLVSIADIAGILNMVVLDMSFTDVYDLRMLSALKHLRELYLVETLITVDGIRGIERLPSLRILDISQTSVLSLQFLSAGCPVLEKILVKSNRNVRGFRVGNIHILPSLELLDVSDTIVEDIKMLFRPTCRLKQLIWRWGERRDATGPIDALSSWVKTSILEGMECMPQLEYLDLTNTAVSSVSFLAQSKSLKRLILARCNALVNKGILGLELISTLELLDLTYASQITEVRSLCTSPSLCELRLGWTGLTLEGMKGISQIPTLKVLNVMSTPAEEEEEERTKIAVNEKRAEMTMMNGFTSPLGRKPNMVETTEIFSNNSSGQFKRRRLQRVSFKL</sequence>
<evidence type="ECO:0000256" key="1">
    <source>
        <dbReference type="SAM" id="MobiDB-lite"/>
    </source>
</evidence>
<feature type="compositionally biased region" description="Basic and acidic residues" evidence="1">
    <location>
        <begin position="685"/>
        <end position="695"/>
    </location>
</feature>
<dbReference type="RefSeq" id="XP_028883941.1">
    <property type="nucleotide sequence ID" value="XM_029024634.1"/>
</dbReference>
<organism evidence="2 3">
    <name type="scientific">Trypanosoma theileri</name>
    <dbReference type="NCBI Taxonomy" id="67003"/>
    <lineage>
        <taxon>Eukaryota</taxon>
        <taxon>Discoba</taxon>
        <taxon>Euglenozoa</taxon>
        <taxon>Kinetoplastea</taxon>
        <taxon>Metakinetoplastina</taxon>
        <taxon>Trypanosomatida</taxon>
        <taxon>Trypanosomatidae</taxon>
        <taxon>Trypanosoma</taxon>
    </lineage>
</organism>
<dbReference type="EMBL" id="NBCO01000010">
    <property type="protein sequence ID" value="ORC89875.1"/>
    <property type="molecule type" value="Genomic_DNA"/>
</dbReference>
<dbReference type="InterPro" id="IPR032675">
    <property type="entry name" value="LRR_dom_sf"/>
</dbReference>
<reference evidence="2 3" key="1">
    <citation type="submission" date="2017-03" db="EMBL/GenBank/DDBJ databases">
        <title>An alternative strategy for trypanosome survival in the mammalian bloodstream revealed through genome and transcriptome analysis of the ubiquitous bovine parasite Trypanosoma (Megatrypanum) theileri.</title>
        <authorList>
            <person name="Kelly S."/>
            <person name="Ivens A."/>
            <person name="Mott A."/>
            <person name="O'Neill E."/>
            <person name="Emms D."/>
            <person name="Macleod O."/>
            <person name="Voorheis P."/>
            <person name="Matthews J."/>
            <person name="Matthews K."/>
            <person name="Carrington M."/>
        </authorList>
    </citation>
    <scope>NUCLEOTIDE SEQUENCE [LARGE SCALE GENOMIC DNA]</scope>
    <source>
        <strain evidence="2">Edinburgh</strain>
    </source>
</reference>
<feature type="compositionally biased region" description="Polar residues" evidence="1">
    <location>
        <begin position="70"/>
        <end position="93"/>
    </location>
</feature>
<dbReference type="PANTHER" id="PTHR12904:SF23">
    <property type="entry name" value="PROTEIN ZER-1 HOMOLOG"/>
    <property type="match status" value="1"/>
</dbReference>
<dbReference type="SUPFAM" id="SSF52047">
    <property type="entry name" value="RNI-like"/>
    <property type="match status" value="1"/>
</dbReference>
<feature type="region of interest" description="Disordered" evidence="1">
    <location>
        <begin position="1"/>
        <end position="184"/>
    </location>
</feature>
<feature type="compositionally biased region" description="Acidic residues" evidence="1">
    <location>
        <begin position="622"/>
        <end position="650"/>
    </location>
</feature>
<feature type="compositionally biased region" description="Low complexity" evidence="1">
    <location>
        <begin position="252"/>
        <end position="266"/>
    </location>
</feature>
<evidence type="ECO:0008006" key="4">
    <source>
        <dbReference type="Google" id="ProtNLM"/>
    </source>
</evidence>
<feature type="region of interest" description="Disordered" evidence="1">
    <location>
        <begin position="618"/>
        <end position="699"/>
    </location>
</feature>
<keyword evidence="3" id="KW-1185">Reference proteome</keyword>
<dbReference type="PANTHER" id="PTHR12904">
    <property type="match status" value="1"/>
</dbReference>
<accession>A0A1X0NYX3</accession>
<feature type="compositionally biased region" description="Low complexity" evidence="1">
    <location>
        <begin position="24"/>
        <end position="50"/>
    </location>
</feature>
<feature type="compositionally biased region" description="Basic residues" evidence="1">
    <location>
        <begin position="242"/>
        <end position="251"/>
    </location>
</feature>
<feature type="region of interest" description="Disordered" evidence="1">
    <location>
        <begin position="213"/>
        <end position="278"/>
    </location>
</feature>
<feature type="compositionally biased region" description="Polar residues" evidence="1">
    <location>
        <begin position="216"/>
        <end position="232"/>
    </location>
</feature>
<dbReference type="Proteomes" id="UP000192257">
    <property type="component" value="Unassembled WGS sequence"/>
</dbReference>
<dbReference type="InterPro" id="IPR051341">
    <property type="entry name" value="Zyg-11_UBL_adapter"/>
</dbReference>
<dbReference type="VEuPathDB" id="TriTrypDB:TM35_000101430"/>
<evidence type="ECO:0000313" key="3">
    <source>
        <dbReference type="Proteomes" id="UP000192257"/>
    </source>
</evidence>
<dbReference type="SUPFAM" id="SSF52058">
    <property type="entry name" value="L domain-like"/>
    <property type="match status" value="2"/>
</dbReference>
<feature type="compositionally biased region" description="Polar residues" evidence="1">
    <location>
        <begin position="1"/>
        <end position="14"/>
    </location>
</feature>
<comment type="caution">
    <text evidence="2">The sequence shown here is derived from an EMBL/GenBank/DDBJ whole genome shotgun (WGS) entry which is preliminary data.</text>
</comment>
<protein>
    <recommendedName>
        <fullName evidence="4">Leucine-rich repeat protein (LRRP)</fullName>
    </recommendedName>
</protein>
<dbReference type="STRING" id="67003.A0A1X0NYX3"/>
<feature type="compositionally biased region" description="Polar residues" evidence="1">
    <location>
        <begin position="267"/>
        <end position="278"/>
    </location>
</feature>
<gene>
    <name evidence="2" type="ORF">TM35_000101430</name>
</gene>
<dbReference type="OrthoDB" id="120976at2759"/>
<evidence type="ECO:0000313" key="2">
    <source>
        <dbReference type="EMBL" id="ORC89875.1"/>
    </source>
</evidence>
<dbReference type="Gene3D" id="3.80.10.10">
    <property type="entry name" value="Ribonuclease Inhibitor"/>
    <property type="match status" value="4"/>
</dbReference>
<proteinExistence type="predicted"/>